<name>X0VQZ9_9ZZZZ</name>
<feature type="non-terminal residue" evidence="3">
    <location>
        <position position="1"/>
    </location>
</feature>
<organism evidence="3">
    <name type="scientific">marine sediment metagenome</name>
    <dbReference type="NCBI Taxonomy" id="412755"/>
    <lineage>
        <taxon>unclassified sequences</taxon>
        <taxon>metagenomes</taxon>
        <taxon>ecological metagenomes</taxon>
    </lineage>
</organism>
<evidence type="ECO:0000313" key="3">
    <source>
        <dbReference type="EMBL" id="GAG20839.1"/>
    </source>
</evidence>
<accession>X0VQZ9</accession>
<feature type="region of interest" description="Disordered" evidence="1">
    <location>
        <begin position="1"/>
        <end position="51"/>
    </location>
</feature>
<reference evidence="3" key="1">
    <citation type="journal article" date="2014" name="Front. Microbiol.">
        <title>High frequency of phylogenetically diverse reductive dehalogenase-homologous genes in deep subseafloor sedimentary metagenomes.</title>
        <authorList>
            <person name="Kawai M."/>
            <person name="Futagami T."/>
            <person name="Toyoda A."/>
            <person name="Takaki Y."/>
            <person name="Nishi S."/>
            <person name="Hori S."/>
            <person name="Arai W."/>
            <person name="Tsubouchi T."/>
            <person name="Morono Y."/>
            <person name="Uchiyama I."/>
            <person name="Ito T."/>
            <person name="Fujiyama A."/>
            <person name="Inagaki F."/>
            <person name="Takami H."/>
        </authorList>
    </citation>
    <scope>NUCLEOTIDE SEQUENCE</scope>
    <source>
        <strain evidence="3">Expedition CK06-06</strain>
    </source>
</reference>
<evidence type="ECO:0000256" key="1">
    <source>
        <dbReference type="SAM" id="MobiDB-lite"/>
    </source>
</evidence>
<dbReference type="Gene3D" id="3.90.75.20">
    <property type="match status" value="1"/>
</dbReference>
<dbReference type="SUPFAM" id="SSF54060">
    <property type="entry name" value="His-Me finger endonucleases"/>
    <property type="match status" value="1"/>
</dbReference>
<sequence>WKKHAHKGRAGWTEKSKKSYRKKMSGPNNPAWKGGVTYRKRGPLMGSDNPSWKGGITYRNRKGNYAQFSIKYVRCPEEYLAMARKDGYIMEHRLLVARYLERCLPRTEVIHHKNHDPTDNRLENLALFKNNTQHKSFEGNGNPQPLWQL</sequence>
<dbReference type="InterPro" id="IPR003615">
    <property type="entry name" value="HNH_nuc"/>
</dbReference>
<proteinExistence type="predicted"/>
<dbReference type="EMBL" id="BARS01034314">
    <property type="protein sequence ID" value="GAG20839.1"/>
    <property type="molecule type" value="Genomic_DNA"/>
</dbReference>
<protein>
    <recommendedName>
        <fullName evidence="2">HNH nuclease domain-containing protein</fullName>
    </recommendedName>
</protein>
<evidence type="ECO:0000259" key="2">
    <source>
        <dbReference type="Pfam" id="PF13392"/>
    </source>
</evidence>
<dbReference type="AlphaFoldDB" id="X0VQZ9"/>
<dbReference type="InterPro" id="IPR044925">
    <property type="entry name" value="His-Me_finger_sf"/>
</dbReference>
<gene>
    <name evidence="3" type="ORF">S01H1_53023</name>
</gene>
<feature type="domain" description="HNH nuclease" evidence="2">
    <location>
        <begin position="92"/>
        <end position="131"/>
    </location>
</feature>
<comment type="caution">
    <text evidence="3">The sequence shown here is derived from an EMBL/GenBank/DDBJ whole genome shotgun (WGS) entry which is preliminary data.</text>
</comment>
<dbReference type="Pfam" id="PF13392">
    <property type="entry name" value="HNH_3"/>
    <property type="match status" value="1"/>
</dbReference>